<keyword evidence="10 26" id="KW-0812">Transmembrane</keyword>
<dbReference type="PROSITE" id="PS00154">
    <property type="entry name" value="ATPASE_E1_E2"/>
    <property type="match status" value="1"/>
</dbReference>
<evidence type="ECO:0000256" key="22">
    <source>
        <dbReference type="ARBA" id="ARBA00023136"/>
    </source>
</evidence>
<dbReference type="SUPFAM" id="SSF81653">
    <property type="entry name" value="Calcium ATPase, transduction domain A"/>
    <property type="match status" value="1"/>
</dbReference>
<dbReference type="InterPro" id="IPR029057">
    <property type="entry name" value="PRTase-like"/>
</dbReference>
<dbReference type="InterPro" id="IPR044492">
    <property type="entry name" value="P_typ_ATPase_HD_dom"/>
</dbReference>
<evidence type="ECO:0000256" key="16">
    <source>
        <dbReference type="ARBA" id="ARBA00022796"/>
    </source>
</evidence>
<evidence type="ECO:0000256" key="26">
    <source>
        <dbReference type="SAM" id="Phobius"/>
    </source>
</evidence>
<organism evidence="28 29">
    <name type="scientific">Fusarium solani</name>
    <name type="common">Filamentous fungus</name>
    <dbReference type="NCBI Taxonomy" id="169388"/>
    <lineage>
        <taxon>Eukaryota</taxon>
        <taxon>Fungi</taxon>
        <taxon>Dikarya</taxon>
        <taxon>Ascomycota</taxon>
        <taxon>Pezizomycotina</taxon>
        <taxon>Sordariomycetes</taxon>
        <taxon>Hypocreomycetidae</taxon>
        <taxon>Hypocreales</taxon>
        <taxon>Nectriaceae</taxon>
        <taxon>Fusarium</taxon>
        <taxon>Fusarium solani species complex</taxon>
    </lineage>
</organism>
<dbReference type="OrthoDB" id="432719at2759"/>
<keyword evidence="29" id="KW-1185">Reference proteome</keyword>
<dbReference type="Gene3D" id="2.70.150.10">
    <property type="entry name" value="Calcium-transporting ATPase, cytoplasmic transduction domain A"/>
    <property type="match status" value="1"/>
</dbReference>
<comment type="similarity">
    <text evidence="5">Belongs to the ribose-phosphate pyrophosphokinase family.</text>
</comment>
<protein>
    <recommendedName>
        <fullName evidence="24">Cu(2+)-ATPase</fullName>
        <ecNumber evidence="7">2.7.6.1</ecNumber>
        <ecNumber evidence="6">7.2.2.8</ecNumber>
    </recommendedName>
</protein>
<dbReference type="Gene3D" id="3.40.50.1000">
    <property type="entry name" value="HAD superfamily/HAD-like"/>
    <property type="match status" value="1"/>
</dbReference>
<reference evidence="28" key="1">
    <citation type="journal article" date="2021" name="Nat. Commun.">
        <title>Genetic determinants of endophytism in the Arabidopsis root mycobiome.</title>
        <authorList>
            <person name="Mesny F."/>
            <person name="Miyauchi S."/>
            <person name="Thiergart T."/>
            <person name="Pickel B."/>
            <person name="Atanasova L."/>
            <person name="Karlsson M."/>
            <person name="Huettel B."/>
            <person name="Barry K.W."/>
            <person name="Haridas S."/>
            <person name="Chen C."/>
            <person name="Bauer D."/>
            <person name="Andreopoulos W."/>
            <person name="Pangilinan J."/>
            <person name="LaButti K."/>
            <person name="Riley R."/>
            <person name="Lipzen A."/>
            <person name="Clum A."/>
            <person name="Drula E."/>
            <person name="Henrissat B."/>
            <person name="Kohler A."/>
            <person name="Grigoriev I.V."/>
            <person name="Martin F.M."/>
            <person name="Hacquard S."/>
        </authorList>
    </citation>
    <scope>NUCLEOTIDE SEQUENCE</scope>
    <source>
        <strain evidence="28">FSSC 5 MPI-SDFR-AT-0091</strain>
    </source>
</reference>
<dbReference type="NCBIfam" id="TIGR01494">
    <property type="entry name" value="ATPase_P-type"/>
    <property type="match status" value="2"/>
</dbReference>
<dbReference type="GO" id="GO:0005507">
    <property type="term" value="F:copper ion binding"/>
    <property type="evidence" value="ECO:0007669"/>
    <property type="project" value="InterPro"/>
</dbReference>
<comment type="pathway">
    <text evidence="3">Metabolic intermediate biosynthesis; 5-phospho-alpha-D-ribose 1-diphosphate biosynthesis; 5-phospho-alpha-D-ribose 1-diphosphate from D-ribose 5-phosphate (route I): step 1/1.</text>
</comment>
<evidence type="ECO:0000256" key="23">
    <source>
        <dbReference type="ARBA" id="ARBA00049535"/>
    </source>
</evidence>
<evidence type="ECO:0000256" key="21">
    <source>
        <dbReference type="ARBA" id="ARBA00023065"/>
    </source>
</evidence>
<keyword evidence="8" id="KW-0813">Transport</keyword>
<keyword evidence="19" id="KW-1278">Translocase</keyword>
<comment type="subcellular location">
    <subcellularLocation>
        <location evidence="2">Cytoplasm</location>
    </subcellularLocation>
    <subcellularLocation>
        <location evidence="1">Endomembrane system</location>
        <topology evidence="1">Multi-pass membrane protein</topology>
    </subcellularLocation>
</comment>
<dbReference type="NCBIfam" id="TIGR01251">
    <property type="entry name" value="ribP_PPkin"/>
    <property type="match status" value="1"/>
</dbReference>
<evidence type="ECO:0000256" key="2">
    <source>
        <dbReference type="ARBA" id="ARBA00004496"/>
    </source>
</evidence>
<feature type="domain" description="HMA" evidence="27">
    <location>
        <begin position="219"/>
        <end position="285"/>
    </location>
</feature>
<feature type="region of interest" description="Disordered" evidence="25">
    <location>
        <begin position="1345"/>
        <end position="1373"/>
    </location>
</feature>
<keyword evidence="15" id="KW-0418">Kinase</keyword>
<dbReference type="InterPro" id="IPR000836">
    <property type="entry name" value="PRTase_dom"/>
</dbReference>
<dbReference type="InterPro" id="IPR027256">
    <property type="entry name" value="P-typ_ATPase_IB"/>
</dbReference>
<evidence type="ECO:0000256" key="5">
    <source>
        <dbReference type="ARBA" id="ARBA00006478"/>
    </source>
</evidence>
<evidence type="ECO:0000256" key="14">
    <source>
        <dbReference type="ARBA" id="ARBA00022741"/>
    </source>
</evidence>
<feature type="domain" description="HMA" evidence="27">
    <location>
        <begin position="130"/>
        <end position="196"/>
    </location>
</feature>
<evidence type="ECO:0000259" key="27">
    <source>
        <dbReference type="PROSITE" id="PS50846"/>
    </source>
</evidence>
<dbReference type="GO" id="GO:0000287">
    <property type="term" value="F:magnesium ion binding"/>
    <property type="evidence" value="ECO:0007669"/>
    <property type="project" value="InterPro"/>
</dbReference>
<evidence type="ECO:0000256" key="6">
    <source>
        <dbReference type="ARBA" id="ARBA00012517"/>
    </source>
</evidence>
<dbReference type="GO" id="GO:0005737">
    <property type="term" value="C:cytoplasm"/>
    <property type="evidence" value="ECO:0007669"/>
    <property type="project" value="UniProtKB-SubCell"/>
</dbReference>
<dbReference type="Gene3D" id="3.40.50.2020">
    <property type="match status" value="2"/>
</dbReference>
<dbReference type="FunFam" id="3.30.70.100:FF:000001">
    <property type="entry name" value="ATPase copper transporting beta"/>
    <property type="match status" value="3"/>
</dbReference>
<feature type="transmembrane region" description="Helical" evidence="26">
    <location>
        <begin position="425"/>
        <end position="447"/>
    </location>
</feature>
<dbReference type="PROSITE" id="PS00114">
    <property type="entry name" value="PRPP_SYNTHASE"/>
    <property type="match status" value="1"/>
</dbReference>
<evidence type="ECO:0000256" key="11">
    <source>
        <dbReference type="ARBA" id="ARBA00022723"/>
    </source>
</evidence>
<feature type="transmembrane region" description="Helical" evidence="26">
    <location>
        <begin position="1073"/>
        <end position="1092"/>
    </location>
</feature>
<dbReference type="Proteomes" id="UP000736672">
    <property type="component" value="Unassembled WGS sequence"/>
</dbReference>
<evidence type="ECO:0000313" key="28">
    <source>
        <dbReference type="EMBL" id="KAH7250518.1"/>
    </source>
</evidence>
<evidence type="ECO:0000256" key="9">
    <source>
        <dbReference type="ARBA" id="ARBA00022679"/>
    </source>
</evidence>
<dbReference type="SUPFAM" id="SSF53271">
    <property type="entry name" value="PRTase-like"/>
    <property type="match status" value="1"/>
</dbReference>
<dbReference type="InterPro" id="IPR018303">
    <property type="entry name" value="ATPase_P-typ_P_site"/>
</dbReference>
<dbReference type="NCBIfam" id="TIGR00003">
    <property type="entry name" value="copper ion binding protein"/>
    <property type="match status" value="3"/>
</dbReference>
<name>A0A9P9H3L8_FUSSL</name>
<dbReference type="PROSITE" id="PS01229">
    <property type="entry name" value="COF_2"/>
    <property type="match status" value="1"/>
</dbReference>
<dbReference type="CDD" id="cd06223">
    <property type="entry name" value="PRTases_typeI"/>
    <property type="match status" value="1"/>
</dbReference>
<evidence type="ECO:0000256" key="13">
    <source>
        <dbReference type="ARBA" id="ARBA00022737"/>
    </source>
</evidence>
<dbReference type="GO" id="GO:0016887">
    <property type="term" value="F:ATP hydrolysis activity"/>
    <property type="evidence" value="ECO:0007669"/>
    <property type="project" value="InterPro"/>
</dbReference>
<dbReference type="GO" id="GO:0012505">
    <property type="term" value="C:endomembrane system"/>
    <property type="evidence" value="ECO:0007669"/>
    <property type="project" value="UniProtKB-SubCell"/>
</dbReference>
<dbReference type="Pfam" id="PF14572">
    <property type="entry name" value="Pribosyl_synth"/>
    <property type="match status" value="1"/>
</dbReference>
<evidence type="ECO:0000256" key="17">
    <source>
        <dbReference type="ARBA" id="ARBA00022840"/>
    </source>
</evidence>
<evidence type="ECO:0000256" key="8">
    <source>
        <dbReference type="ARBA" id="ARBA00022448"/>
    </source>
</evidence>
<keyword evidence="11" id="KW-0479">Metal-binding</keyword>
<keyword evidence="9" id="KW-0808">Transferase</keyword>
<feature type="domain" description="HMA" evidence="27">
    <location>
        <begin position="301"/>
        <end position="367"/>
    </location>
</feature>
<keyword evidence="22 26" id="KW-0472">Membrane</keyword>
<keyword evidence="13" id="KW-0677">Repeat</keyword>
<evidence type="ECO:0000256" key="24">
    <source>
        <dbReference type="ARBA" id="ARBA00080126"/>
    </source>
</evidence>
<evidence type="ECO:0000313" key="29">
    <source>
        <dbReference type="Proteomes" id="UP000736672"/>
    </source>
</evidence>
<dbReference type="Gene3D" id="3.40.1110.10">
    <property type="entry name" value="Calcium-transporting ATPase, cytoplasmic domain N"/>
    <property type="match status" value="2"/>
</dbReference>
<dbReference type="GO" id="GO:0030003">
    <property type="term" value="P:intracellular monoatomic cation homeostasis"/>
    <property type="evidence" value="ECO:0007669"/>
    <property type="project" value="UniProtKB-ARBA"/>
</dbReference>
<evidence type="ECO:0000256" key="4">
    <source>
        <dbReference type="ARBA" id="ARBA00006024"/>
    </source>
</evidence>
<dbReference type="GO" id="GO:0002189">
    <property type="term" value="C:ribose phosphate diphosphokinase complex"/>
    <property type="evidence" value="ECO:0007669"/>
    <property type="project" value="UniProtKB-ARBA"/>
</dbReference>
<dbReference type="GO" id="GO:0016301">
    <property type="term" value="F:kinase activity"/>
    <property type="evidence" value="ECO:0007669"/>
    <property type="project" value="UniProtKB-KW"/>
</dbReference>
<evidence type="ECO:0000256" key="20">
    <source>
        <dbReference type="ARBA" id="ARBA00022989"/>
    </source>
</evidence>
<feature type="transmembrane region" description="Helical" evidence="26">
    <location>
        <begin position="497"/>
        <end position="517"/>
    </location>
</feature>
<dbReference type="InterPro" id="IPR006122">
    <property type="entry name" value="HMA_Cu_ion-bd"/>
</dbReference>
<dbReference type="PANTHER" id="PTHR43520">
    <property type="entry name" value="ATP7, ISOFORM B"/>
    <property type="match status" value="1"/>
</dbReference>
<dbReference type="InterPro" id="IPR059000">
    <property type="entry name" value="ATPase_P-type_domA"/>
</dbReference>
<evidence type="ECO:0000256" key="18">
    <source>
        <dbReference type="ARBA" id="ARBA00022842"/>
    </source>
</evidence>
<accession>A0A9P9H3L8</accession>
<dbReference type="InterPro" id="IPR036163">
    <property type="entry name" value="HMA_dom_sf"/>
</dbReference>
<dbReference type="SUPFAM" id="SSF55008">
    <property type="entry name" value="HMA, heavy metal-associated domain"/>
    <property type="match status" value="4"/>
</dbReference>
<feature type="transmembrane region" description="Helical" evidence="26">
    <location>
        <begin position="681"/>
        <end position="703"/>
    </location>
</feature>
<gene>
    <name evidence="28" type="ORF">B0J15DRAFT_467388</name>
</gene>
<keyword evidence="17" id="KW-0067">ATP-binding</keyword>
<dbReference type="Gene3D" id="3.30.70.100">
    <property type="match status" value="4"/>
</dbReference>
<dbReference type="PRINTS" id="PR00119">
    <property type="entry name" value="CATATPASE"/>
</dbReference>
<feature type="transmembrane region" description="Helical" evidence="26">
    <location>
        <begin position="393"/>
        <end position="413"/>
    </location>
</feature>
<dbReference type="SFLD" id="SFLDF00027">
    <property type="entry name" value="p-type_atpase"/>
    <property type="match status" value="1"/>
</dbReference>
<dbReference type="PANTHER" id="PTHR43520:SF8">
    <property type="entry name" value="P-TYPE CU(+) TRANSPORTER"/>
    <property type="match status" value="1"/>
</dbReference>
<evidence type="ECO:0000256" key="3">
    <source>
        <dbReference type="ARBA" id="ARBA00004996"/>
    </source>
</evidence>
<evidence type="ECO:0000256" key="12">
    <source>
        <dbReference type="ARBA" id="ARBA00022727"/>
    </source>
</evidence>
<dbReference type="GO" id="GO:0055070">
    <property type="term" value="P:copper ion homeostasis"/>
    <property type="evidence" value="ECO:0007669"/>
    <property type="project" value="TreeGrafter"/>
</dbReference>
<dbReference type="Pfam" id="PF00122">
    <property type="entry name" value="E1-E2_ATPase"/>
    <property type="match status" value="1"/>
</dbReference>
<dbReference type="PRINTS" id="PR00942">
    <property type="entry name" value="CUATPASEI"/>
</dbReference>
<evidence type="ECO:0000256" key="10">
    <source>
        <dbReference type="ARBA" id="ARBA00022692"/>
    </source>
</evidence>
<dbReference type="CDD" id="cd02094">
    <property type="entry name" value="P-type_ATPase_Cu-like"/>
    <property type="match status" value="1"/>
</dbReference>
<comment type="caution">
    <text evidence="28">The sequence shown here is derived from an EMBL/GenBank/DDBJ whole genome shotgun (WGS) entry which is preliminary data.</text>
</comment>
<dbReference type="NCBIfam" id="TIGR01525">
    <property type="entry name" value="ATPase-IB_hvy"/>
    <property type="match status" value="1"/>
</dbReference>
<keyword evidence="16" id="KW-0186">Copper</keyword>
<keyword evidence="12" id="KW-0545">Nucleotide biosynthesis</keyword>
<dbReference type="Pfam" id="PF00702">
    <property type="entry name" value="Hydrolase"/>
    <property type="match status" value="1"/>
</dbReference>
<dbReference type="GO" id="GO:0009156">
    <property type="term" value="P:ribonucleoside monophosphate biosynthetic process"/>
    <property type="evidence" value="ECO:0007669"/>
    <property type="project" value="InterPro"/>
</dbReference>
<dbReference type="SUPFAM" id="SSF81665">
    <property type="entry name" value="Calcium ATPase, transmembrane domain M"/>
    <property type="match status" value="1"/>
</dbReference>
<feature type="domain" description="HMA" evidence="27">
    <location>
        <begin position="37"/>
        <end position="103"/>
    </location>
</feature>
<dbReference type="GO" id="GO:0140581">
    <property type="term" value="F:P-type monovalent copper transporter activity"/>
    <property type="evidence" value="ECO:0007669"/>
    <property type="project" value="UniProtKB-EC"/>
</dbReference>
<proteinExistence type="inferred from homology"/>
<dbReference type="CDD" id="cd00371">
    <property type="entry name" value="HMA"/>
    <property type="match status" value="3"/>
</dbReference>
<dbReference type="InterPro" id="IPR023214">
    <property type="entry name" value="HAD_sf"/>
</dbReference>
<dbReference type="SFLD" id="SFLDS00003">
    <property type="entry name" value="Haloacid_Dehalogenase"/>
    <property type="match status" value="1"/>
</dbReference>
<dbReference type="FunFam" id="3.40.50.2020:FF:000014">
    <property type="entry name" value="Ribose-phosphate pyrophosphokinase 1"/>
    <property type="match status" value="1"/>
</dbReference>
<dbReference type="PROSITE" id="PS50846">
    <property type="entry name" value="HMA_2"/>
    <property type="match status" value="4"/>
</dbReference>
<dbReference type="Pfam" id="PF13793">
    <property type="entry name" value="Pribosyltran_N"/>
    <property type="match status" value="1"/>
</dbReference>
<dbReference type="FunFam" id="2.70.150.10:FF:000002">
    <property type="entry name" value="Copper-transporting ATPase 1, putative"/>
    <property type="match status" value="1"/>
</dbReference>
<dbReference type="InterPro" id="IPR006121">
    <property type="entry name" value="HMA_dom"/>
</dbReference>
<keyword evidence="14" id="KW-0547">Nucleotide-binding</keyword>
<evidence type="ECO:0000256" key="1">
    <source>
        <dbReference type="ARBA" id="ARBA00004127"/>
    </source>
</evidence>
<evidence type="ECO:0000256" key="25">
    <source>
        <dbReference type="SAM" id="MobiDB-lite"/>
    </source>
</evidence>
<keyword evidence="20 26" id="KW-1133">Transmembrane helix</keyword>
<dbReference type="InterPro" id="IPR036412">
    <property type="entry name" value="HAD-like_sf"/>
</dbReference>
<dbReference type="GO" id="GO:0016020">
    <property type="term" value="C:membrane"/>
    <property type="evidence" value="ECO:0007669"/>
    <property type="project" value="InterPro"/>
</dbReference>
<dbReference type="FunFam" id="3.40.50.2020:FF:000005">
    <property type="entry name" value="Ribose-phosphate pyrophosphokinase 1"/>
    <property type="match status" value="1"/>
</dbReference>
<evidence type="ECO:0000256" key="19">
    <source>
        <dbReference type="ARBA" id="ARBA00022967"/>
    </source>
</evidence>
<dbReference type="GO" id="GO:0004749">
    <property type="term" value="F:ribose phosphate diphosphokinase activity"/>
    <property type="evidence" value="ECO:0007669"/>
    <property type="project" value="UniProtKB-EC"/>
</dbReference>
<dbReference type="GO" id="GO:0006015">
    <property type="term" value="P:5-phosphoribose 1-diphosphate biosynthetic process"/>
    <property type="evidence" value="ECO:0007669"/>
    <property type="project" value="UniProtKB-ARBA"/>
</dbReference>
<keyword evidence="18" id="KW-0460">Magnesium</keyword>
<dbReference type="InterPro" id="IPR023298">
    <property type="entry name" value="ATPase_P-typ_TM_dom_sf"/>
</dbReference>
<dbReference type="GO" id="GO:0009165">
    <property type="term" value="P:nucleotide biosynthetic process"/>
    <property type="evidence" value="ECO:0007669"/>
    <property type="project" value="UniProtKB-KW"/>
</dbReference>
<dbReference type="EMBL" id="JAGTJS010000012">
    <property type="protein sequence ID" value="KAH7250518.1"/>
    <property type="molecule type" value="Genomic_DNA"/>
</dbReference>
<comment type="catalytic activity">
    <reaction evidence="23">
        <text>D-ribose 5-phosphate + ATP = 5-phospho-alpha-D-ribose 1-diphosphate + AMP + H(+)</text>
        <dbReference type="Rhea" id="RHEA:15609"/>
        <dbReference type="ChEBI" id="CHEBI:15378"/>
        <dbReference type="ChEBI" id="CHEBI:30616"/>
        <dbReference type="ChEBI" id="CHEBI:58017"/>
        <dbReference type="ChEBI" id="CHEBI:78346"/>
        <dbReference type="ChEBI" id="CHEBI:456215"/>
        <dbReference type="EC" id="2.7.6.1"/>
    </reaction>
</comment>
<feature type="transmembrane region" description="Helical" evidence="26">
    <location>
        <begin position="723"/>
        <end position="745"/>
    </location>
</feature>
<dbReference type="GO" id="GO:0005524">
    <property type="term" value="F:ATP binding"/>
    <property type="evidence" value="ECO:0007669"/>
    <property type="project" value="UniProtKB-KW"/>
</dbReference>
<dbReference type="Pfam" id="PF00403">
    <property type="entry name" value="HMA"/>
    <property type="match status" value="4"/>
</dbReference>
<sequence>MAPSYIQVPSREQGNDVGAADAALSVPRSAGAGAHLATTALRVDGMTCGACTSAVEAGFKGVDGVGNVSVSLVMERAVVMHDPNVISAAQIQEIIEDRGFDAEVLSTDLPSPAFRPIGSINLLDGDDDFVTTTVAVEGMTCGACTSAVEGGFKAVPGVKSFSISLLSERAVIEHDPDLLTAEQIAEIIEDRGFDATIIDSGKSAADKTTKDSGSVGDVAITTVAIEGMTCGACTSAVEGGFKGLEGVLKFNISLLAERAVITHDVTKLSPEKIAEIIDDRGFDAKILSTQSAGDHPSGSSSNAQFKVYGVPDAAAAEALEATLAAHHGVDSVSLNLASSRLTINHQPSVIGLRAIVEAVEAAGYNALVADNQDNNAQLESLAKTREINEWRNAFRTSLAFAIPVFIIGMVLPMCASELDFGGYELAPGLFLGDVICLLLTIPVQFGIGKRFYISAYKSLKHRSPTMDVLVILGTSCAFFFSILTMVVSLLVPPHTRPSTIFDTSTMLITFITLGRYLENSAKGQTSRALSRLMSLAPPMATIYADPIAAEKAAETWDKDPITPRTPRTPGLGGSAFEEKLIPTELLQVGDIVVLRPGDKLPADGVLVRGEAYVDESMVTGEAMPVQKRVGDNVIGGTVNGDGRVDFRVTRAGRDTQLSQIVKLVQDAQTTRAPIQRLADTLAGYFVPAILVLGVSTFLCWMVLSHVLSNPPKIFLQDSSGGKVMVCVKLCISVIVFACPCALGLATPTAVMVGTGVGAENGILIKGGAALERTTKVTQIVLDKTGTITHGKMSVVEYSIESAWDDNGWRRRLWWTIVGLAEMGSEHPVGKAVLAGARTELDIEVDGVIEGSVGEFKAAVGKGVNALVEPASAVDRARYRVLLGNVAFLQDNGVDVPKEAMEASEHLNSSASKAAGKAPATGTTNIFVAIDGSYGGHLCLADSIKEGAAAAISVLHQMGVKTAIVTGDQRSTALSVAAAVGISPDNVYAGVSPDQKQAILKEIQAQGEIVAMVGDGINDSPALVTADVGIAMASGTDVAMEAADLVLMRPTDLMDIPAALNLTRYIFRRIKLNLAWACLYNLVGLPIAMGFFLPLGFHMHPMMAGFAMACSSVSVVRPRWMDEAAAAPHGGLHWKGGRGIFGWVREVLGRRKVKKEEGYVPLSNLEAAESKYVQISTGALGMIKSTWVLVSYYSNLPTPFTSLLFRLCAWITRSMAVARVVVGWCSYVDMWCIDTYVCEHGLGLDGARLGSGALIAPSIIKFEACFLSFGGVMYATLSSMELISQLQDEVARRQKKKRPLEVARDPATSLTSRSFIAPVLGQGALFANTVSYLSITRFTNNAGSNGQRYQAPLGERPSGAQLPDGRPYSNQETSVSIGESVRDEDVFIVQSVAPGQVNDGIMEVFITANACRSASARSITVLLPFFPYSRQDKKDKSRAPISARLMANMLQVSGVVRIPVPLGHVCIAYKMAKNHVITMDLHASQIQGFFNVPVDNLFAEPSIFRWIRENLNIDDCVIVSPDAGGAKRATSIADRLKTAFALIHKERPRPNVVGRMVLVGDVRDKTAIIVDDMADTCGTLAKAAATLNEHGARQVFAIVTHGILSGNAIETINNSCLSGLVVTNTVPLGDKVERCPKLKVIDVSGTLAEAIRRTHNGESVSYLFTNAPL</sequence>
<dbReference type="InterPro" id="IPR001757">
    <property type="entry name" value="P_typ_ATPase"/>
</dbReference>
<evidence type="ECO:0000256" key="15">
    <source>
        <dbReference type="ARBA" id="ARBA00022777"/>
    </source>
</evidence>
<dbReference type="InterPro" id="IPR029099">
    <property type="entry name" value="Pribosyltran_N"/>
</dbReference>
<dbReference type="GO" id="GO:0043682">
    <property type="term" value="F:P-type divalent copper transporter activity"/>
    <property type="evidence" value="ECO:0007669"/>
    <property type="project" value="TreeGrafter"/>
</dbReference>
<dbReference type="InterPro" id="IPR005946">
    <property type="entry name" value="Rib-P_diPkinase"/>
</dbReference>
<dbReference type="EC" id="7.2.2.8" evidence="6"/>
<keyword evidence="21" id="KW-0406">Ion transport</keyword>
<dbReference type="SMART" id="SM01400">
    <property type="entry name" value="Pribosyltran_N"/>
    <property type="match status" value="1"/>
</dbReference>
<dbReference type="SUPFAM" id="SSF56784">
    <property type="entry name" value="HAD-like"/>
    <property type="match status" value="1"/>
</dbReference>
<dbReference type="InterPro" id="IPR023299">
    <property type="entry name" value="ATPase_P-typ_cyto_dom_N"/>
</dbReference>
<feature type="transmembrane region" description="Helical" evidence="26">
    <location>
        <begin position="468"/>
        <end position="491"/>
    </location>
</feature>
<dbReference type="InterPro" id="IPR008250">
    <property type="entry name" value="ATPase_P-typ_transduc_dom_A_sf"/>
</dbReference>
<evidence type="ECO:0000256" key="7">
    <source>
        <dbReference type="ARBA" id="ARBA00013247"/>
    </source>
</evidence>
<dbReference type="SFLD" id="SFLDG00002">
    <property type="entry name" value="C1.7:_P-type_atpase_like"/>
    <property type="match status" value="1"/>
</dbReference>
<dbReference type="InterPro" id="IPR000842">
    <property type="entry name" value="PRib_PP_synth_CS"/>
</dbReference>
<keyword evidence="16" id="KW-0187">Copper transport</keyword>
<comment type="similarity">
    <text evidence="4">Belongs to the cation transport ATPase (P-type) (TC 3.A.3) family. Type IB subfamily.</text>
</comment>
<dbReference type="EC" id="2.7.6.1" evidence="7"/>